<dbReference type="Proteomes" id="UP000250079">
    <property type="component" value="Chromosome"/>
</dbReference>
<keyword evidence="3" id="KW-0520">NAD</keyword>
<dbReference type="GO" id="GO:0008873">
    <property type="term" value="F:gluconate 2-dehydrogenase activity"/>
    <property type="evidence" value="ECO:0007669"/>
    <property type="project" value="UniProtKB-EC"/>
</dbReference>
<name>A0A2Z2NJS5_9GAMM</name>
<dbReference type="GO" id="GO:0051287">
    <property type="term" value="F:NAD binding"/>
    <property type="evidence" value="ECO:0007669"/>
    <property type="project" value="InterPro"/>
</dbReference>
<evidence type="ECO:0000256" key="2">
    <source>
        <dbReference type="ARBA" id="ARBA00023002"/>
    </source>
</evidence>
<feature type="domain" description="D-isomer specific 2-hydroxyacid dehydrogenase NAD-binding" evidence="6">
    <location>
        <begin position="108"/>
        <end position="281"/>
    </location>
</feature>
<feature type="domain" description="D-isomer specific 2-hydroxyacid dehydrogenase catalytic" evidence="5">
    <location>
        <begin position="23"/>
        <end position="312"/>
    </location>
</feature>
<evidence type="ECO:0000256" key="4">
    <source>
        <dbReference type="RuleBase" id="RU003719"/>
    </source>
</evidence>
<dbReference type="PANTHER" id="PTHR10996">
    <property type="entry name" value="2-HYDROXYACID DEHYDROGENASE-RELATED"/>
    <property type="match status" value="1"/>
</dbReference>
<dbReference type="InterPro" id="IPR006139">
    <property type="entry name" value="D-isomer_2_OHA_DH_cat_dom"/>
</dbReference>
<evidence type="ECO:0000256" key="3">
    <source>
        <dbReference type="ARBA" id="ARBA00023027"/>
    </source>
</evidence>
<evidence type="ECO:0000259" key="5">
    <source>
        <dbReference type="Pfam" id="PF00389"/>
    </source>
</evidence>
<dbReference type="FunFam" id="3.40.50.720:FF:000213">
    <property type="entry name" value="Putative 2-hydroxyacid dehydrogenase"/>
    <property type="match status" value="1"/>
</dbReference>
<keyword evidence="1" id="KW-0521">NADP</keyword>
<dbReference type="Gene3D" id="3.40.50.720">
    <property type="entry name" value="NAD(P)-binding Rossmann-like Domain"/>
    <property type="match status" value="2"/>
</dbReference>
<sequence>MSKPTVLLPAQMPALVIEQLAARYELVELATAENPDKELSDCADRVRAIATQGTAIDRAFMQALPNLQIVANFGVGYDKVDAKAAADLGIIVTNTPDVLNAEVADTTIALLLMTVRQLPQADQHVRKGLWPAQSFPLTPSSLQGRSIGIVGMGRIGEAIAHRLESFGVAISYHARNCRDHLSYPYFSDIVALASAVDTLVVIVPGGTATHHMINKEVLEALGKNGILINVARGSVVDEQALIQALENKVIYSAGLDVFENEPAVPQALIDMEHVVLLPHVGSASEPTRNAMSQLVVDNVVAWLENGTAITPVAETPLSGS</sequence>
<dbReference type="CDD" id="cd12156">
    <property type="entry name" value="HPPR"/>
    <property type="match status" value="1"/>
</dbReference>
<dbReference type="Pfam" id="PF00389">
    <property type="entry name" value="2-Hacid_dh"/>
    <property type="match status" value="1"/>
</dbReference>
<dbReference type="EMBL" id="CP018632">
    <property type="protein sequence ID" value="ASJ71556.1"/>
    <property type="molecule type" value="Genomic_DNA"/>
</dbReference>
<dbReference type="RefSeq" id="WP_088916985.1">
    <property type="nucleotide sequence ID" value="NZ_CP018632.1"/>
</dbReference>
<dbReference type="SUPFAM" id="SSF51735">
    <property type="entry name" value="NAD(P)-binding Rossmann-fold domains"/>
    <property type="match status" value="1"/>
</dbReference>
<dbReference type="EC" id="1.1.1.215" evidence="7"/>
<organism evidence="7 8">
    <name type="scientific">Granulosicoccus antarcticus IMCC3135</name>
    <dbReference type="NCBI Taxonomy" id="1192854"/>
    <lineage>
        <taxon>Bacteria</taxon>
        <taxon>Pseudomonadati</taxon>
        <taxon>Pseudomonadota</taxon>
        <taxon>Gammaproteobacteria</taxon>
        <taxon>Chromatiales</taxon>
        <taxon>Granulosicoccaceae</taxon>
        <taxon>Granulosicoccus</taxon>
    </lineage>
</organism>
<comment type="similarity">
    <text evidence="4">Belongs to the D-isomer specific 2-hydroxyacid dehydrogenase family.</text>
</comment>
<evidence type="ECO:0000313" key="8">
    <source>
        <dbReference type="Proteomes" id="UP000250079"/>
    </source>
</evidence>
<dbReference type="InterPro" id="IPR006140">
    <property type="entry name" value="D-isomer_DH_NAD-bd"/>
</dbReference>
<proteinExistence type="inferred from homology"/>
<evidence type="ECO:0000256" key="1">
    <source>
        <dbReference type="ARBA" id="ARBA00022857"/>
    </source>
</evidence>
<accession>A0A2Z2NJS5</accession>
<dbReference type="Pfam" id="PF02826">
    <property type="entry name" value="2-Hacid_dh_C"/>
    <property type="match status" value="1"/>
</dbReference>
<protein>
    <submittedName>
        <fullName evidence="7">2-ketogluconate reductase</fullName>
        <ecNumber evidence="7">1.1.1.215</ecNumber>
    </submittedName>
</protein>
<dbReference type="InterPro" id="IPR036291">
    <property type="entry name" value="NAD(P)-bd_dom_sf"/>
</dbReference>
<dbReference type="PANTHER" id="PTHR10996:SF178">
    <property type="entry name" value="2-HYDROXYACID DEHYDROGENASE YGL185C-RELATED"/>
    <property type="match status" value="1"/>
</dbReference>
<dbReference type="KEGG" id="gai:IMCC3135_07250"/>
<reference evidence="7 8" key="1">
    <citation type="submission" date="2016-12" db="EMBL/GenBank/DDBJ databases">
        <authorList>
            <person name="Song W.-J."/>
            <person name="Kurnit D.M."/>
        </authorList>
    </citation>
    <scope>NUCLEOTIDE SEQUENCE [LARGE SCALE GENOMIC DNA]</scope>
    <source>
        <strain evidence="7 8">IMCC3135</strain>
    </source>
</reference>
<dbReference type="GO" id="GO:0005829">
    <property type="term" value="C:cytosol"/>
    <property type="evidence" value="ECO:0007669"/>
    <property type="project" value="TreeGrafter"/>
</dbReference>
<evidence type="ECO:0000259" key="6">
    <source>
        <dbReference type="Pfam" id="PF02826"/>
    </source>
</evidence>
<dbReference type="GO" id="GO:0030267">
    <property type="term" value="F:glyoxylate reductase (NADPH) activity"/>
    <property type="evidence" value="ECO:0007669"/>
    <property type="project" value="TreeGrafter"/>
</dbReference>
<dbReference type="SUPFAM" id="SSF52283">
    <property type="entry name" value="Formate/glycerate dehydrogenase catalytic domain-like"/>
    <property type="match status" value="1"/>
</dbReference>
<evidence type="ECO:0000313" key="7">
    <source>
        <dbReference type="EMBL" id="ASJ71556.1"/>
    </source>
</evidence>
<keyword evidence="2 4" id="KW-0560">Oxidoreductase</keyword>
<dbReference type="InterPro" id="IPR050223">
    <property type="entry name" value="D-isomer_2-hydroxyacid_DH"/>
</dbReference>
<dbReference type="GO" id="GO:0016618">
    <property type="term" value="F:hydroxypyruvate reductase [NAD(P)H] activity"/>
    <property type="evidence" value="ECO:0007669"/>
    <property type="project" value="TreeGrafter"/>
</dbReference>
<dbReference type="AlphaFoldDB" id="A0A2Z2NJS5"/>
<gene>
    <name evidence="7" type="ORF">IMCC3135_07250</name>
</gene>
<keyword evidence="8" id="KW-1185">Reference proteome</keyword>
<dbReference type="OrthoDB" id="9805416at2"/>